<accession>A0A803QW97</accession>
<sequence>MVAQRLPYWACAASMVSSSAGEKGLCSTLGLSWLHHLSRHDLPDLPFMYRLIKDQFLAPYRSTSRVRIRSSSVLHGPLIRSGLFPFLGTLLFPEDSEDDESDDDVVEDVHLL</sequence>
<dbReference type="Gramene" id="novel_model_2178_5bd9a17a">
    <property type="protein sequence ID" value="cds.novel_model_2178_5bd9a17a"/>
    <property type="gene ID" value="novel_gene_1169_5bd9a17a"/>
</dbReference>
<reference evidence="1" key="1">
    <citation type="submission" date="2018-11" db="EMBL/GenBank/DDBJ databases">
        <authorList>
            <person name="Grassa J C."/>
        </authorList>
    </citation>
    <scope>NUCLEOTIDE SEQUENCE [LARGE SCALE GENOMIC DNA]</scope>
</reference>
<organism evidence="1 2">
    <name type="scientific">Cannabis sativa</name>
    <name type="common">Hemp</name>
    <name type="synonym">Marijuana</name>
    <dbReference type="NCBI Taxonomy" id="3483"/>
    <lineage>
        <taxon>Eukaryota</taxon>
        <taxon>Viridiplantae</taxon>
        <taxon>Streptophyta</taxon>
        <taxon>Embryophyta</taxon>
        <taxon>Tracheophyta</taxon>
        <taxon>Spermatophyta</taxon>
        <taxon>Magnoliopsida</taxon>
        <taxon>eudicotyledons</taxon>
        <taxon>Gunneridae</taxon>
        <taxon>Pentapetalae</taxon>
        <taxon>rosids</taxon>
        <taxon>fabids</taxon>
        <taxon>Rosales</taxon>
        <taxon>Cannabaceae</taxon>
        <taxon>Cannabis</taxon>
    </lineage>
</organism>
<evidence type="ECO:0000313" key="2">
    <source>
        <dbReference type="Proteomes" id="UP000596661"/>
    </source>
</evidence>
<reference evidence="1" key="2">
    <citation type="submission" date="2021-03" db="UniProtKB">
        <authorList>
            <consortium name="EnsemblPlants"/>
        </authorList>
    </citation>
    <scope>IDENTIFICATION</scope>
</reference>
<dbReference type="EMBL" id="UZAU01000073">
    <property type="status" value="NOT_ANNOTATED_CDS"/>
    <property type="molecule type" value="Genomic_DNA"/>
</dbReference>
<evidence type="ECO:0000313" key="1">
    <source>
        <dbReference type="EnsemblPlants" id="cds.novel_model_2178_5bd9a17a"/>
    </source>
</evidence>
<name>A0A803QW97_CANSA</name>
<proteinExistence type="predicted"/>
<dbReference type="Proteomes" id="UP000596661">
    <property type="component" value="Chromosome 1"/>
</dbReference>
<dbReference type="AlphaFoldDB" id="A0A803QW97"/>
<dbReference type="OMA" id="EHECRRI"/>
<keyword evidence="2" id="KW-1185">Reference proteome</keyword>
<protein>
    <submittedName>
        <fullName evidence="1">Uncharacterized protein</fullName>
    </submittedName>
</protein>
<gene>
    <name evidence="1" type="primary">LOC115695960</name>
</gene>
<dbReference type="EnsemblPlants" id="novel_model_2178_5bd9a17a">
    <property type="protein sequence ID" value="cds.novel_model_2178_5bd9a17a"/>
    <property type="gene ID" value="novel_gene_1169_5bd9a17a"/>
</dbReference>